<dbReference type="AlphaFoldDB" id="A0A512E1S4"/>
<evidence type="ECO:0000256" key="2">
    <source>
        <dbReference type="SAM" id="Phobius"/>
    </source>
</evidence>
<dbReference type="Proteomes" id="UP000321523">
    <property type="component" value="Unassembled WGS sequence"/>
</dbReference>
<feature type="transmembrane region" description="Helical" evidence="2">
    <location>
        <begin position="205"/>
        <end position="225"/>
    </location>
</feature>
<reference evidence="3 4" key="1">
    <citation type="submission" date="2019-07" db="EMBL/GenBank/DDBJ databases">
        <title>Whole genome shotgun sequence of Skermanella aerolata NBRC 106429.</title>
        <authorList>
            <person name="Hosoyama A."/>
            <person name="Uohara A."/>
            <person name="Ohji S."/>
            <person name="Ichikawa N."/>
        </authorList>
    </citation>
    <scope>NUCLEOTIDE SEQUENCE [LARGE SCALE GENOMIC DNA]</scope>
    <source>
        <strain evidence="3 4">NBRC 106429</strain>
    </source>
</reference>
<keyword evidence="2" id="KW-0812">Transmembrane</keyword>
<gene>
    <name evidence="3" type="ORF">SAE02_68130</name>
</gene>
<feature type="region of interest" description="Disordered" evidence="1">
    <location>
        <begin position="236"/>
        <end position="260"/>
    </location>
</feature>
<evidence type="ECO:0000313" key="4">
    <source>
        <dbReference type="Proteomes" id="UP000321523"/>
    </source>
</evidence>
<dbReference type="EMBL" id="BJYZ01000047">
    <property type="protein sequence ID" value="GEO42665.1"/>
    <property type="molecule type" value="Genomic_DNA"/>
</dbReference>
<evidence type="ECO:0000313" key="3">
    <source>
        <dbReference type="EMBL" id="GEO42665.1"/>
    </source>
</evidence>
<dbReference type="RefSeq" id="WP_063772354.1">
    <property type="nucleotide sequence ID" value="NZ_BJYZ01000047.1"/>
</dbReference>
<accession>A0A512E1S4</accession>
<organism evidence="3 4">
    <name type="scientific">Skermanella aerolata</name>
    <dbReference type="NCBI Taxonomy" id="393310"/>
    <lineage>
        <taxon>Bacteria</taxon>
        <taxon>Pseudomonadati</taxon>
        <taxon>Pseudomonadota</taxon>
        <taxon>Alphaproteobacteria</taxon>
        <taxon>Rhodospirillales</taxon>
        <taxon>Azospirillaceae</taxon>
        <taxon>Skermanella</taxon>
    </lineage>
</organism>
<keyword evidence="4" id="KW-1185">Reference proteome</keyword>
<evidence type="ECO:0000256" key="1">
    <source>
        <dbReference type="SAM" id="MobiDB-lite"/>
    </source>
</evidence>
<name>A0A512E1S4_9PROT</name>
<comment type="caution">
    <text evidence="3">The sequence shown here is derived from an EMBL/GenBank/DDBJ whole genome shotgun (WGS) entry which is preliminary data.</text>
</comment>
<protein>
    <submittedName>
        <fullName evidence="3">Uncharacterized protein</fullName>
    </submittedName>
</protein>
<keyword evidence="2" id="KW-1133">Transmembrane helix</keyword>
<proteinExistence type="predicted"/>
<sequence length="260" mass="28887">MPSWIAETAAQDGDFFTAGMPRTGFDARASSPPSLRSRIMHVPVKKTLSRAIGAAALVLTLLHAPDIQAHGGLSVEEDTCVLRLGPYKMHFVGYQPDSTKQEFCEDIPETGHTIIVLDYFDPALRRMTAEVRIIKDVGAPETGDLTPITVFHLPPALHPTGTFNFQYNFPQPEKFIGLITIRDGQREYVSRFPFSVGMPTSNWSLTRYAAIFAGLVMALLLYFWYRRQHHTVKVASPAGASPDDGWVRDIPPPDPRRGPL</sequence>
<keyword evidence="2" id="KW-0472">Membrane</keyword>